<dbReference type="Pfam" id="PF07715">
    <property type="entry name" value="Plug"/>
    <property type="match status" value="1"/>
</dbReference>
<dbReference type="GO" id="GO:0009279">
    <property type="term" value="C:cell outer membrane"/>
    <property type="evidence" value="ECO:0007669"/>
    <property type="project" value="UniProtKB-SubCell"/>
</dbReference>
<evidence type="ECO:0000256" key="5">
    <source>
        <dbReference type="ARBA" id="ARBA00022729"/>
    </source>
</evidence>
<dbReference type="GO" id="GO:0044718">
    <property type="term" value="P:siderophore transmembrane transport"/>
    <property type="evidence" value="ECO:0007669"/>
    <property type="project" value="TreeGrafter"/>
</dbReference>
<evidence type="ECO:0000256" key="3">
    <source>
        <dbReference type="ARBA" id="ARBA00022452"/>
    </source>
</evidence>
<organism evidence="10 11">
    <name type="scientific">Flagellimonas chongwuensis</name>
    <dbReference type="NCBI Taxonomy" id="2697365"/>
    <lineage>
        <taxon>Bacteria</taxon>
        <taxon>Pseudomonadati</taxon>
        <taxon>Bacteroidota</taxon>
        <taxon>Flavobacteriia</taxon>
        <taxon>Flavobacteriales</taxon>
        <taxon>Flavobacteriaceae</taxon>
        <taxon>Flagellimonas</taxon>
    </lineage>
</organism>
<evidence type="ECO:0000313" key="11">
    <source>
        <dbReference type="Proteomes" id="UP000558089"/>
    </source>
</evidence>
<keyword evidence="5" id="KW-0732">Signal</keyword>
<keyword evidence="3 8" id="KW-1134">Transmembrane beta strand</keyword>
<dbReference type="AlphaFoldDB" id="A0A850NC05"/>
<evidence type="ECO:0000313" key="10">
    <source>
        <dbReference type="EMBL" id="NVN18721.1"/>
    </source>
</evidence>
<keyword evidence="2 8" id="KW-0813">Transport</keyword>
<reference evidence="10 11" key="1">
    <citation type="submission" date="2020-01" db="EMBL/GenBank/DDBJ databases">
        <title>Draft Genome Analysis of Muricauda sp. HICW Isolated from coastal seawater of PR China.</title>
        <authorList>
            <person name="Chen M.-X."/>
        </authorList>
    </citation>
    <scope>NUCLEOTIDE SEQUENCE [LARGE SCALE GENOMIC DNA]</scope>
    <source>
        <strain evidence="10 11">HICW</strain>
    </source>
</reference>
<comment type="similarity">
    <text evidence="8">Belongs to the TonB-dependent receptor family.</text>
</comment>
<dbReference type="Gene3D" id="2.170.130.10">
    <property type="entry name" value="TonB-dependent receptor, plug domain"/>
    <property type="match status" value="1"/>
</dbReference>
<dbReference type="Pfam" id="PF13715">
    <property type="entry name" value="CarbopepD_reg_2"/>
    <property type="match status" value="1"/>
</dbReference>
<evidence type="ECO:0000259" key="9">
    <source>
        <dbReference type="Pfam" id="PF07715"/>
    </source>
</evidence>
<dbReference type="EMBL" id="WYET01000004">
    <property type="protein sequence ID" value="NVN18721.1"/>
    <property type="molecule type" value="Genomic_DNA"/>
</dbReference>
<dbReference type="Gene3D" id="2.60.40.1120">
    <property type="entry name" value="Carboxypeptidase-like, regulatory domain"/>
    <property type="match status" value="1"/>
</dbReference>
<evidence type="ECO:0000256" key="7">
    <source>
        <dbReference type="ARBA" id="ARBA00023237"/>
    </source>
</evidence>
<evidence type="ECO:0000256" key="6">
    <source>
        <dbReference type="ARBA" id="ARBA00023136"/>
    </source>
</evidence>
<dbReference type="Proteomes" id="UP000558089">
    <property type="component" value="Unassembled WGS sequence"/>
</dbReference>
<dbReference type="InterPro" id="IPR037066">
    <property type="entry name" value="Plug_dom_sf"/>
</dbReference>
<dbReference type="InterPro" id="IPR023996">
    <property type="entry name" value="TonB-dep_OMP_SusC/RagA"/>
</dbReference>
<accession>A0A850NC05</accession>
<dbReference type="Gene3D" id="2.40.170.20">
    <property type="entry name" value="TonB-dependent receptor, beta-barrel domain"/>
    <property type="match status" value="1"/>
</dbReference>
<proteinExistence type="inferred from homology"/>
<dbReference type="InterPro" id="IPR036942">
    <property type="entry name" value="Beta-barrel_TonB_sf"/>
</dbReference>
<dbReference type="PROSITE" id="PS52016">
    <property type="entry name" value="TONB_DEPENDENT_REC_3"/>
    <property type="match status" value="1"/>
</dbReference>
<dbReference type="PANTHER" id="PTHR30069:SF29">
    <property type="entry name" value="HEMOGLOBIN AND HEMOGLOBIN-HAPTOGLOBIN-BINDING PROTEIN 1-RELATED"/>
    <property type="match status" value="1"/>
</dbReference>
<sequence length="1083" mass="118882">MKFRLKHAFLLLGVLSFQIVSSQKQISGKVTDENGQPLPGVSILERETTNGTTSDFDGNYAITVRDESSQVLFSYIGFTTVTKTVGSGATLNIVMEESAEALDEVVVTSLGFKEQKDDLGYASSTVSGNKVAEAGETNVLNSLSGKSSGVRISRNSSDPGAGSYIQIRGVSSITRNSQPLIIVDGVPISNDVRGNSDSGGVNQESRLNDINPNDIESITVLKGASAAALWGTQALGGVINITTKTGKFNSRLSVSLKSTYSYDEINRRYPQQDEYGQGDNGVYDQRARDSWGDKLSERSGGLDELDTSGEFYLDQNGNVHYPILNKNSRETFHDSNFDKIFNNGHFLENNLSISGGNQKGSMFFSLGNLDQQGIIRNNSDYNRTTMRFNARQNFTDAISLKISSSYSRTKSNRILKGANSSGLYLGLLRNPVDFDITGYRGDYFANSDATPVSDRQRSYREPLGADGTPTYNNPLWTINEQENLAKVDRFITNVELTATPNSWLTLIGRVGLDHYSEKRNQFFTPGSASGSYSTGFISQELATNTIFNMDYIAKTNFDLTDNVSGDFLLGFNYNDKSRAVNGYVGTNFVQFLDVDSGIRDSDNILPENIETNSSQGQERTVGVYSSASFALYEMLYVNATVRGETASTFGDMDNKAFIFPSTSVAWQFSELEPFLESTFFSFGKLRASYGEVGVQPARYNTSNVYVSPTFGDSYGGGLNLGLFGNGAFVPSASRGNTNLKPERKKEMELGLDLRFFRNKLSISGTYFSNVTEDVLLEFPQANSTGYTSVYTNGAEIENKGYELDLGYRIIDTGDFSWSIDANFTQVRNKVTDLAGIESLNLGGLSAVSSRAVEGEPLGVLWGSRTLRNEDGSIVYDEYGFPEQDQVEGVIGDPNPDWQGSLTTSISYKNFRLTALLETYQGADIYAGTKSVMRDLGTWYDTANEVTATRNYFTADGNIINIGETFRGNVQDFGAGPVALTEAWYNGDGGFFSNGNDELYIEDGSWTRLRELSLSYRLKNAWMADSMGIQSAEFSVTGRNLFLWAPFEGNDPDTNLSGVSAARGIDYFNNPSTKSYLFSLTLNF</sequence>
<feature type="domain" description="TonB-dependent receptor plug" evidence="9">
    <location>
        <begin position="117"/>
        <end position="238"/>
    </location>
</feature>
<dbReference type="SUPFAM" id="SSF49464">
    <property type="entry name" value="Carboxypeptidase regulatory domain-like"/>
    <property type="match status" value="1"/>
</dbReference>
<dbReference type="InterPro" id="IPR012910">
    <property type="entry name" value="Plug_dom"/>
</dbReference>
<evidence type="ECO:0000256" key="8">
    <source>
        <dbReference type="PROSITE-ProRule" id="PRU01360"/>
    </source>
</evidence>
<evidence type="ECO:0000256" key="1">
    <source>
        <dbReference type="ARBA" id="ARBA00004571"/>
    </source>
</evidence>
<gene>
    <name evidence="10" type="ORF">GUA46_10230</name>
</gene>
<comment type="caution">
    <text evidence="10">The sequence shown here is derived from an EMBL/GenBank/DDBJ whole genome shotgun (WGS) entry which is preliminary data.</text>
</comment>
<dbReference type="NCBIfam" id="TIGR04056">
    <property type="entry name" value="OMP_RagA_SusC"/>
    <property type="match status" value="1"/>
</dbReference>
<keyword evidence="6 8" id="KW-0472">Membrane</keyword>
<keyword evidence="11" id="KW-1185">Reference proteome</keyword>
<dbReference type="InterPro" id="IPR008969">
    <property type="entry name" value="CarboxyPept-like_regulatory"/>
</dbReference>
<dbReference type="RefSeq" id="WP_176620410.1">
    <property type="nucleotide sequence ID" value="NZ_WYET01000004.1"/>
</dbReference>
<dbReference type="InterPro" id="IPR039426">
    <property type="entry name" value="TonB-dep_rcpt-like"/>
</dbReference>
<name>A0A850NC05_9FLAO</name>
<keyword evidence="4 8" id="KW-0812">Transmembrane</keyword>
<dbReference type="GO" id="GO:0015344">
    <property type="term" value="F:siderophore uptake transmembrane transporter activity"/>
    <property type="evidence" value="ECO:0007669"/>
    <property type="project" value="TreeGrafter"/>
</dbReference>
<evidence type="ECO:0000256" key="2">
    <source>
        <dbReference type="ARBA" id="ARBA00022448"/>
    </source>
</evidence>
<protein>
    <submittedName>
        <fullName evidence="10">SusC/RagA family TonB-linked outer membrane protein</fullName>
    </submittedName>
</protein>
<dbReference type="PANTHER" id="PTHR30069">
    <property type="entry name" value="TONB-DEPENDENT OUTER MEMBRANE RECEPTOR"/>
    <property type="match status" value="1"/>
</dbReference>
<keyword evidence="7 8" id="KW-0998">Cell outer membrane</keyword>
<comment type="subcellular location">
    <subcellularLocation>
        <location evidence="1 8">Cell outer membrane</location>
        <topology evidence="1 8">Multi-pass membrane protein</topology>
    </subcellularLocation>
</comment>
<evidence type="ECO:0000256" key="4">
    <source>
        <dbReference type="ARBA" id="ARBA00022692"/>
    </source>
</evidence>
<dbReference type="SUPFAM" id="SSF56935">
    <property type="entry name" value="Porins"/>
    <property type="match status" value="1"/>
</dbReference>